<keyword evidence="8 15" id="KW-0862">Zinc</keyword>
<comment type="catalytic activity">
    <reaction evidence="14 15">
        <text>2'-deoxyribonucleotide-(2'-deoxyribose 5'-phosphate)-2'-deoxyribonucleotide-DNA = a 3'-end 2'-deoxyribonucleotide-(2,3-dehydro-2,3-deoxyribose 5'-phosphate)-DNA + a 5'-end 5'-phospho-2'-deoxyribonucleoside-DNA + H(+)</text>
        <dbReference type="Rhea" id="RHEA:66592"/>
        <dbReference type="Rhea" id="RHEA-COMP:13180"/>
        <dbReference type="Rhea" id="RHEA-COMP:16897"/>
        <dbReference type="Rhea" id="RHEA-COMP:17067"/>
        <dbReference type="ChEBI" id="CHEBI:15378"/>
        <dbReference type="ChEBI" id="CHEBI:136412"/>
        <dbReference type="ChEBI" id="CHEBI:157695"/>
        <dbReference type="ChEBI" id="CHEBI:167181"/>
        <dbReference type="EC" id="4.2.99.18"/>
    </reaction>
</comment>
<dbReference type="EC" id="3.2.2.23" evidence="15"/>
<dbReference type="InterPro" id="IPR035937">
    <property type="entry name" value="FPG_N"/>
</dbReference>
<comment type="function">
    <text evidence="15">Involved in base excision repair of DNA damaged by oxidation or by mutagenic agents. Acts as DNA glycosylase that recognizes and removes damaged bases. Has a preference for oxidized purines, such as 7,8-dihydro-8-oxoguanine (8-oxoG). Has AP (apurinic/apyrimidinic) lyase activity and introduces nicks in the DNA strand. Cleaves the DNA backbone by beta-delta elimination to generate a single-strand break at the site of the removed base with both 3'- and 5'-phosphates.</text>
</comment>
<evidence type="ECO:0000256" key="8">
    <source>
        <dbReference type="ARBA" id="ARBA00022833"/>
    </source>
</evidence>
<dbReference type="PROSITE" id="PS01242">
    <property type="entry name" value="ZF_FPG_1"/>
    <property type="match status" value="1"/>
</dbReference>
<dbReference type="GO" id="GO:0008270">
    <property type="term" value="F:zinc ion binding"/>
    <property type="evidence" value="ECO:0007669"/>
    <property type="project" value="UniProtKB-UniRule"/>
</dbReference>
<dbReference type="Gene3D" id="1.10.8.50">
    <property type="match status" value="1"/>
</dbReference>
<reference evidence="18" key="1">
    <citation type="submission" date="2021-04" db="EMBL/GenBank/DDBJ databases">
        <title>Genome seq and assembly of Bacillus sp.</title>
        <authorList>
            <person name="Chhetri G."/>
        </authorList>
    </citation>
    <scope>NUCLEOTIDE SEQUENCE</scope>
    <source>
        <strain evidence="18">RG28</strain>
    </source>
</reference>
<feature type="active site" description="Proton donor" evidence="15">
    <location>
        <position position="3"/>
    </location>
</feature>
<dbReference type="InterPro" id="IPR000214">
    <property type="entry name" value="Znf_DNA_glyclase/AP_lyase"/>
</dbReference>
<evidence type="ECO:0000256" key="13">
    <source>
        <dbReference type="ARBA" id="ARBA00023295"/>
    </source>
</evidence>
<keyword evidence="13 15" id="KW-0326">Glycosidase</keyword>
<dbReference type="RefSeq" id="WP_209402061.1">
    <property type="nucleotide sequence ID" value="NZ_JAGIYQ010000001.1"/>
</dbReference>
<protein>
    <recommendedName>
        <fullName evidence="15">Formamidopyrimidine-DNA glycosylase</fullName>
        <shortName evidence="15">Fapy-DNA glycosylase</shortName>
        <ecNumber evidence="15">3.2.2.23</ecNumber>
    </recommendedName>
    <alternativeName>
        <fullName evidence="15">DNA-(apurinic or apyrimidinic site) lyase MutM</fullName>
        <shortName evidence="15">AP lyase MutM</shortName>
        <ecNumber evidence="15">4.2.99.18</ecNumber>
    </alternativeName>
</protein>
<organism evidence="18 19">
    <name type="scientific">Gottfriedia endophytica</name>
    <dbReference type="NCBI Taxonomy" id="2820819"/>
    <lineage>
        <taxon>Bacteria</taxon>
        <taxon>Bacillati</taxon>
        <taxon>Bacillota</taxon>
        <taxon>Bacilli</taxon>
        <taxon>Bacillales</taxon>
        <taxon>Bacillaceae</taxon>
        <taxon>Gottfriedia</taxon>
    </lineage>
</organism>
<dbReference type="SMART" id="SM01232">
    <property type="entry name" value="H2TH"/>
    <property type="match status" value="1"/>
</dbReference>
<dbReference type="InterPro" id="IPR015886">
    <property type="entry name" value="H2TH_FPG"/>
</dbReference>
<dbReference type="PROSITE" id="PS51068">
    <property type="entry name" value="FPG_CAT"/>
    <property type="match status" value="1"/>
</dbReference>
<feature type="domain" description="Formamidopyrimidine-DNA glycosylase catalytic" evidence="17">
    <location>
        <begin position="2"/>
        <end position="115"/>
    </location>
</feature>
<proteinExistence type="inferred from homology"/>
<keyword evidence="10 15" id="KW-0234">DNA repair</keyword>
<evidence type="ECO:0000256" key="10">
    <source>
        <dbReference type="ARBA" id="ARBA00023204"/>
    </source>
</evidence>
<feature type="active site" description="Proton donor; for beta-elimination activity" evidence="15">
    <location>
        <position position="60"/>
    </location>
</feature>
<dbReference type="PANTHER" id="PTHR22993:SF9">
    <property type="entry name" value="FORMAMIDOPYRIMIDINE-DNA GLYCOSYLASE"/>
    <property type="match status" value="1"/>
</dbReference>
<keyword evidence="7 15" id="KW-0378">Hydrolase</keyword>
<keyword evidence="4 15" id="KW-0479">Metal-binding</keyword>
<keyword evidence="9 15" id="KW-0238">DNA-binding</keyword>
<keyword evidence="5 15" id="KW-0227">DNA damage</keyword>
<dbReference type="GO" id="GO:0006284">
    <property type="term" value="P:base-excision repair"/>
    <property type="evidence" value="ECO:0007669"/>
    <property type="project" value="InterPro"/>
</dbReference>
<dbReference type="SUPFAM" id="SSF46946">
    <property type="entry name" value="S13-like H2TH domain"/>
    <property type="match status" value="1"/>
</dbReference>
<comment type="catalytic activity">
    <reaction evidence="1 15">
        <text>Hydrolysis of DNA containing ring-opened 7-methylguanine residues, releasing 2,6-diamino-4-hydroxy-5-(N-methyl)formamidopyrimidine.</text>
        <dbReference type="EC" id="3.2.2.23"/>
    </reaction>
</comment>
<evidence type="ECO:0000313" key="18">
    <source>
        <dbReference type="EMBL" id="MBP0724033.1"/>
    </source>
</evidence>
<evidence type="ECO:0000256" key="4">
    <source>
        <dbReference type="ARBA" id="ARBA00022723"/>
    </source>
</evidence>
<accession>A0A940NSE5</accession>
<dbReference type="InterPro" id="IPR012319">
    <property type="entry name" value="FPG_cat"/>
</dbReference>
<dbReference type="GO" id="GO:0140078">
    <property type="term" value="F:class I DNA-(apurinic or apyrimidinic site) endonuclease activity"/>
    <property type="evidence" value="ECO:0007669"/>
    <property type="project" value="UniProtKB-EC"/>
</dbReference>
<dbReference type="Gene3D" id="3.20.190.10">
    <property type="entry name" value="MutM-like, N-terminal"/>
    <property type="match status" value="1"/>
</dbReference>
<dbReference type="FunFam" id="1.10.8.50:FF:000003">
    <property type="entry name" value="Formamidopyrimidine-DNA glycosylase"/>
    <property type="match status" value="1"/>
</dbReference>
<comment type="subunit">
    <text evidence="3 15">Monomer.</text>
</comment>
<evidence type="ECO:0000313" key="19">
    <source>
        <dbReference type="Proteomes" id="UP000682134"/>
    </source>
</evidence>
<evidence type="ECO:0000256" key="9">
    <source>
        <dbReference type="ARBA" id="ARBA00023125"/>
    </source>
</evidence>
<comment type="cofactor">
    <cofactor evidence="15">
        <name>Zn(2+)</name>
        <dbReference type="ChEBI" id="CHEBI:29105"/>
    </cofactor>
    <text evidence="15">Binds 1 zinc ion per subunit.</text>
</comment>
<evidence type="ECO:0000256" key="11">
    <source>
        <dbReference type="ARBA" id="ARBA00023239"/>
    </source>
</evidence>
<dbReference type="Pfam" id="PF06827">
    <property type="entry name" value="zf-FPG_IleRS"/>
    <property type="match status" value="1"/>
</dbReference>
<dbReference type="Proteomes" id="UP000682134">
    <property type="component" value="Unassembled WGS sequence"/>
</dbReference>
<feature type="domain" description="FPG-type" evidence="16">
    <location>
        <begin position="240"/>
        <end position="274"/>
    </location>
</feature>
<dbReference type="EC" id="4.2.99.18" evidence="15"/>
<dbReference type="GO" id="GO:0003684">
    <property type="term" value="F:damaged DNA binding"/>
    <property type="evidence" value="ECO:0007669"/>
    <property type="project" value="InterPro"/>
</dbReference>
<comment type="caution">
    <text evidence="15">Lacks conserved residue(s) required for the propagation of feature annotation.</text>
</comment>
<evidence type="ECO:0000259" key="17">
    <source>
        <dbReference type="PROSITE" id="PS51068"/>
    </source>
</evidence>
<evidence type="ECO:0000256" key="7">
    <source>
        <dbReference type="ARBA" id="ARBA00022801"/>
    </source>
</evidence>
<feature type="binding site" evidence="15">
    <location>
        <position position="93"/>
    </location>
    <ligand>
        <name>DNA</name>
        <dbReference type="ChEBI" id="CHEBI:16991"/>
    </ligand>
</feature>
<gene>
    <name evidence="15 18" type="primary">mutM</name>
    <name evidence="15" type="synonym">fpg</name>
    <name evidence="18" type="ORF">J5Y03_02400</name>
</gene>
<comment type="caution">
    <text evidence="18">The sequence shown here is derived from an EMBL/GenBank/DDBJ whole genome shotgun (WGS) entry which is preliminary data.</text>
</comment>
<dbReference type="InterPro" id="IPR015887">
    <property type="entry name" value="DNA_glyclase_Znf_dom_DNA_BS"/>
</dbReference>
<evidence type="ECO:0000256" key="14">
    <source>
        <dbReference type="ARBA" id="ARBA00044632"/>
    </source>
</evidence>
<dbReference type="CDD" id="cd08966">
    <property type="entry name" value="EcFpg-like_N"/>
    <property type="match status" value="1"/>
</dbReference>
<dbReference type="PROSITE" id="PS51066">
    <property type="entry name" value="ZF_FPG_2"/>
    <property type="match status" value="1"/>
</dbReference>
<dbReference type="InterPro" id="IPR010663">
    <property type="entry name" value="Znf_FPG/IleRS"/>
</dbReference>
<feature type="binding site" evidence="15">
    <location>
        <position position="112"/>
    </location>
    <ligand>
        <name>DNA</name>
        <dbReference type="ChEBI" id="CHEBI:16991"/>
    </ligand>
</feature>
<dbReference type="NCBIfam" id="NF002211">
    <property type="entry name" value="PRK01103.1"/>
    <property type="match status" value="1"/>
</dbReference>
<evidence type="ECO:0000256" key="2">
    <source>
        <dbReference type="ARBA" id="ARBA00009409"/>
    </source>
</evidence>
<dbReference type="Pfam" id="PF01149">
    <property type="entry name" value="Fapy_DNA_glyco"/>
    <property type="match status" value="1"/>
</dbReference>
<evidence type="ECO:0000256" key="15">
    <source>
        <dbReference type="HAMAP-Rule" id="MF_00103"/>
    </source>
</evidence>
<dbReference type="AlphaFoldDB" id="A0A940NSE5"/>
<dbReference type="FunFam" id="3.20.190.10:FF:000001">
    <property type="entry name" value="Formamidopyrimidine-DNA glycosylase"/>
    <property type="match status" value="1"/>
</dbReference>
<evidence type="ECO:0000256" key="3">
    <source>
        <dbReference type="ARBA" id="ARBA00011245"/>
    </source>
</evidence>
<dbReference type="HAMAP" id="MF_00103">
    <property type="entry name" value="Fapy_DNA_glycosyl"/>
    <property type="match status" value="1"/>
</dbReference>
<dbReference type="GO" id="GO:0003690">
    <property type="term" value="F:double-stranded DNA binding"/>
    <property type="evidence" value="ECO:0007669"/>
    <property type="project" value="UniProtKB-ARBA"/>
</dbReference>
<dbReference type="PANTHER" id="PTHR22993">
    <property type="entry name" value="FORMAMIDOPYRIMIDINE-DNA GLYCOSYLASE"/>
    <property type="match status" value="1"/>
</dbReference>
<dbReference type="SMART" id="SM00898">
    <property type="entry name" value="Fapy_DNA_glyco"/>
    <property type="match status" value="1"/>
</dbReference>
<dbReference type="SUPFAM" id="SSF57716">
    <property type="entry name" value="Glucocorticoid receptor-like (DNA-binding domain)"/>
    <property type="match status" value="1"/>
</dbReference>
<keyword evidence="19" id="KW-1185">Reference proteome</keyword>
<dbReference type="InterPro" id="IPR010979">
    <property type="entry name" value="Ribosomal_uS13-like_H2TH"/>
</dbReference>
<feature type="active site" description="Schiff-base intermediate with DNA" evidence="15">
    <location>
        <position position="2"/>
    </location>
</feature>
<evidence type="ECO:0000256" key="1">
    <source>
        <dbReference type="ARBA" id="ARBA00001668"/>
    </source>
</evidence>
<evidence type="ECO:0000256" key="5">
    <source>
        <dbReference type="ARBA" id="ARBA00022763"/>
    </source>
</evidence>
<dbReference type="InterPro" id="IPR020629">
    <property type="entry name" value="FPG_Glyclase"/>
</dbReference>
<keyword evidence="11 15" id="KW-0456">Lyase</keyword>
<dbReference type="NCBIfam" id="TIGR00577">
    <property type="entry name" value="fpg"/>
    <property type="match status" value="1"/>
</dbReference>
<name>A0A940NSE5_9BACI</name>
<dbReference type="SUPFAM" id="SSF81624">
    <property type="entry name" value="N-terminal domain of MutM-like DNA repair proteins"/>
    <property type="match status" value="1"/>
</dbReference>
<evidence type="ECO:0000259" key="16">
    <source>
        <dbReference type="PROSITE" id="PS51066"/>
    </source>
</evidence>
<sequence length="278" mass="31576">MPELPEVETVRRTLVDLVSGKKISSVIVTWENIIKHPKEVEEFQLLLQGQTIQDIKRRGKFLLFILDEFVLVSHLRMEGKFRVFHSDEEVAPHTHVCFAFTDHTVLRYQDVRKFGTMHLFTKGEELKQPPLVKLGPEPLSDELTPDYLKEKLRKTNRKIKIALLDQEILVGLGNIYVDEVLFKAGIYPEIPASSLTDKEINKLVSCIIETLQEAVDQGGSTIRSYVNSQGKIGTFQETLKVYGRKGLPCVKCGHEIEKIVVGGRGTSYCPICQKKNND</sequence>
<evidence type="ECO:0000256" key="6">
    <source>
        <dbReference type="ARBA" id="ARBA00022771"/>
    </source>
</evidence>
<keyword evidence="6 15" id="KW-0863">Zinc-finger</keyword>
<comment type="similarity">
    <text evidence="2 15">Belongs to the FPG family.</text>
</comment>
<dbReference type="Pfam" id="PF06831">
    <property type="entry name" value="H2TH"/>
    <property type="match status" value="1"/>
</dbReference>
<feature type="active site" description="Proton donor; for delta-elimination activity" evidence="15">
    <location>
        <position position="264"/>
    </location>
</feature>
<dbReference type="EMBL" id="JAGIYQ010000001">
    <property type="protein sequence ID" value="MBP0724033.1"/>
    <property type="molecule type" value="Genomic_DNA"/>
</dbReference>
<dbReference type="GO" id="GO:0034039">
    <property type="term" value="F:8-oxo-7,8-dihydroguanine DNA N-glycosylase activity"/>
    <property type="evidence" value="ECO:0007669"/>
    <property type="project" value="TreeGrafter"/>
</dbReference>
<keyword evidence="12 15" id="KW-0511">Multifunctional enzyme</keyword>
<evidence type="ECO:0000256" key="12">
    <source>
        <dbReference type="ARBA" id="ARBA00023268"/>
    </source>
</evidence>